<dbReference type="RefSeq" id="WP_084226246.1">
    <property type="nucleotide sequence ID" value="NZ_JACKUN010000022.1"/>
</dbReference>
<keyword evidence="5" id="KW-0732">Signal</keyword>
<evidence type="ECO:0000256" key="7">
    <source>
        <dbReference type="SAM" id="MobiDB-lite"/>
    </source>
</evidence>
<name>A0A375YVM8_MYCSH</name>
<evidence type="ECO:0000256" key="4">
    <source>
        <dbReference type="ARBA" id="ARBA00022679"/>
    </source>
</evidence>
<feature type="region of interest" description="Disordered" evidence="7">
    <location>
        <begin position="324"/>
        <end position="372"/>
    </location>
</feature>
<dbReference type="FunFam" id="3.40.50.1820:FF:000086">
    <property type="entry name" value="Diacylglycerol acyltransferase/mycolyltransferase Ag85C"/>
    <property type="match status" value="1"/>
</dbReference>
<gene>
    <name evidence="8" type="ORF">MSP7336_01210</name>
</gene>
<dbReference type="SUPFAM" id="SSF53474">
    <property type="entry name" value="alpha/beta-Hydrolases"/>
    <property type="match status" value="1"/>
</dbReference>
<evidence type="ECO:0000256" key="5">
    <source>
        <dbReference type="ARBA" id="ARBA00022729"/>
    </source>
</evidence>
<dbReference type="GO" id="GO:0016747">
    <property type="term" value="F:acyltransferase activity, transferring groups other than amino-acyl groups"/>
    <property type="evidence" value="ECO:0007669"/>
    <property type="project" value="TreeGrafter"/>
</dbReference>
<dbReference type="AlphaFoldDB" id="A0A375YVM8"/>
<evidence type="ECO:0000313" key="8">
    <source>
        <dbReference type="EMBL" id="SRX92981.1"/>
    </source>
</evidence>
<reference evidence="8 9" key="1">
    <citation type="submission" date="2018-05" db="EMBL/GenBank/DDBJ databases">
        <authorList>
            <consortium name="IHU Genomes"/>
        </authorList>
    </citation>
    <scope>NUCLEOTIDE SEQUENCE [LARGE SCALE GENOMIC DNA]</scope>
    <source>
        <strain evidence="8 9">P7336</strain>
    </source>
</reference>
<dbReference type="InterPro" id="IPR000801">
    <property type="entry name" value="Esterase-like"/>
</dbReference>
<keyword evidence="6" id="KW-0012">Acyltransferase</keyword>
<dbReference type="Proteomes" id="UP000252015">
    <property type="component" value="Unassembled WGS sequence"/>
</dbReference>
<keyword evidence="9" id="KW-1185">Reference proteome</keyword>
<keyword evidence="3" id="KW-0964">Secreted</keyword>
<accession>A0A375YVM8</accession>
<dbReference type="InterPro" id="IPR050583">
    <property type="entry name" value="Mycobacterial_A85_antigen"/>
</dbReference>
<evidence type="ECO:0000256" key="6">
    <source>
        <dbReference type="ARBA" id="ARBA00023315"/>
    </source>
</evidence>
<dbReference type="PANTHER" id="PTHR48098">
    <property type="entry name" value="ENTEROCHELIN ESTERASE-RELATED"/>
    <property type="match status" value="1"/>
</dbReference>
<dbReference type="Gene3D" id="3.40.50.1820">
    <property type="entry name" value="alpha/beta hydrolase"/>
    <property type="match status" value="1"/>
</dbReference>
<dbReference type="InterPro" id="IPR029058">
    <property type="entry name" value="AB_hydrolase_fold"/>
</dbReference>
<evidence type="ECO:0000256" key="3">
    <source>
        <dbReference type="ARBA" id="ARBA00022525"/>
    </source>
</evidence>
<dbReference type="EMBL" id="UEGW01000001">
    <property type="protein sequence ID" value="SRX92981.1"/>
    <property type="molecule type" value="Genomic_DNA"/>
</dbReference>
<organism evidence="8 9">
    <name type="scientific">Mycobacterium shimoidei</name>
    <dbReference type="NCBI Taxonomy" id="29313"/>
    <lineage>
        <taxon>Bacteria</taxon>
        <taxon>Bacillati</taxon>
        <taxon>Actinomycetota</taxon>
        <taxon>Actinomycetes</taxon>
        <taxon>Mycobacteriales</taxon>
        <taxon>Mycobacteriaceae</taxon>
        <taxon>Mycobacterium</taxon>
    </lineage>
</organism>
<proteinExistence type="inferred from homology"/>
<feature type="compositionally biased region" description="Gly residues" evidence="7">
    <location>
        <begin position="350"/>
        <end position="363"/>
    </location>
</feature>
<dbReference type="PANTHER" id="PTHR48098:SF1">
    <property type="entry name" value="DIACYLGLYCEROL ACYLTRANSFERASE_MYCOLYLTRANSFERASE AG85A"/>
    <property type="match status" value="1"/>
</dbReference>
<evidence type="ECO:0000256" key="2">
    <source>
        <dbReference type="ARBA" id="ARBA00005874"/>
    </source>
</evidence>
<keyword evidence="4 8" id="KW-0808">Transferase</keyword>
<comment type="similarity">
    <text evidence="2">Belongs to the mycobacterial A85 antigen family.</text>
</comment>
<dbReference type="GO" id="GO:0035375">
    <property type="term" value="F:zymogen binding"/>
    <property type="evidence" value="ECO:0007669"/>
    <property type="project" value="UniProtKB-ARBA"/>
</dbReference>
<dbReference type="Pfam" id="PF00756">
    <property type="entry name" value="Esterase"/>
    <property type="match status" value="1"/>
</dbReference>
<evidence type="ECO:0000256" key="1">
    <source>
        <dbReference type="ARBA" id="ARBA00004613"/>
    </source>
</evidence>
<feature type="compositionally biased region" description="Polar residues" evidence="7">
    <location>
        <begin position="334"/>
        <end position="347"/>
    </location>
</feature>
<dbReference type="GO" id="GO:0005576">
    <property type="term" value="C:extracellular region"/>
    <property type="evidence" value="ECO:0007669"/>
    <property type="project" value="UniProtKB-SubCell"/>
</dbReference>
<dbReference type="OrthoDB" id="4366784at2"/>
<sequence length="372" mass="38744">MKLVDRVLGAAKGMPRRLALGAAAAALLPGLIGVAGGSATAGAFSRPGLPVEYLQVPSAAMGRDIKVQFQSGGANSPAVYLLDGLRAQDDFNGWDINTPAFEWYYQSGLSMVMPVGGQSSWYTDWYKPACGKAGCLTYKWETFLTSELPQYLQANRQVKPTGSAAVGLSMAGASALNLANYHPDQFIYAGAMSGLMDPSQGMGPSLIGLAMGDAGGYKAADMWGPKEDPAWARNDPLLNVGKTIANNTRLWIYCGNGKPSELGGDNLPAKFLEGFVRTSNIKFQDAYNAGGGHNAVFNFPESGTHSWEYWGQQLSAMKEDLQHTLGATPGGSADTGQSAQGSQVNAAGQTTGGSQGTPQGSGGTPVAAGTGR</sequence>
<evidence type="ECO:0000313" key="9">
    <source>
        <dbReference type="Proteomes" id="UP000252015"/>
    </source>
</evidence>
<comment type="subcellular location">
    <subcellularLocation>
        <location evidence="1">Secreted</location>
    </subcellularLocation>
</comment>
<protein>
    <submittedName>
        <fullName evidence="8">Secreted antigen 85-a FbpA (Mycolyl transferase 85A) (Fibronectin-binding protein A) (Antigen 85 complex A) [Mycobacterium tuberculosis H37Rv]</fullName>
    </submittedName>
</protein>